<dbReference type="OrthoDB" id="1668230at2759"/>
<keyword evidence="4" id="KW-1185">Reference proteome</keyword>
<dbReference type="Gene3D" id="1.10.510.10">
    <property type="entry name" value="Transferase(Phosphotransferase) domain 1"/>
    <property type="match status" value="1"/>
</dbReference>
<accession>A0A8H7AQF5</accession>
<evidence type="ECO:0000259" key="2">
    <source>
        <dbReference type="PROSITE" id="PS50011"/>
    </source>
</evidence>
<comment type="caution">
    <text evidence="3">The sequence shown here is derived from an EMBL/GenBank/DDBJ whole genome shotgun (WGS) entry which is preliminary data.</text>
</comment>
<dbReference type="InterPro" id="IPR000719">
    <property type="entry name" value="Prot_kinase_dom"/>
</dbReference>
<feature type="domain" description="Protein kinase" evidence="2">
    <location>
        <begin position="15"/>
        <end position="309"/>
    </location>
</feature>
<evidence type="ECO:0000313" key="3">
    <source>
        <dbReference type="EMBL" id="KAF7511161.1"/>
    </source>
</evidence>
<feature type="region of interest" description="Disordered" evidence="1">
    <location>
        <begin position="274"/>
        <end position="295"/>
    </location>
</feature>
<organism evidence="3 4">
    <name type="scientific">Endocarpon pusillum</name>
    <dbReference type="NCBI Taxonomy" id="364733"/>
    <lineage>
        <taxon>Eukaryota</taxon>
        <taxon>Fungi</taxon>
        <taxon>Dikarya</taxon>
        <taxon>Ascomycota</taxon>
        <taxon>Pezizomycotina</taxon>
        <taxon>Eurotiomycetes</taxon>
        <taxon>Chaetothyriomycetidae</taxon>
        <taxon>Verrucariales</taxon>
        <taxon>Verrucariaceae</taxon>
        <taxon>Endocarpon</taxon>
    </lineage>
</organism>
<dbReference type="InterPro" id="IPR051681">
    <property type="entry name" value="Ser/Thr_Kinases-Pseudokinases"/>
</dbReference>
<dbReference type="AlphaFoldDB" id="A0A8H7AQF5"/>
<dbReference type="Proteomes" id="UP000606974">
    <property type="component" value="Unassembled WGS sequence"/>
</dbReference>
<dbReference type="EMBL" id="JAACFV010000022">
    <property type="protein sequence ID" value="KAF7511161.1"/>
    <property type="molecule type" value="Genomic_DNA"/>
</dbReference>
<dbReference type="PANTHER" id="PTHR44329">
    <property type="entry name" value="SERINE/THREONINE-PROTEIN KINASE TNNI3K-RELATED"/>
    <property type="match status" value="1"/>
</dbReference>
<dbReference type="GO" id="GO:0004674">
    <property type="term" value="F:protein serine/threonine kinase activity"/>
    <property type="evidence" value="ECO:0007669"/>
    <property type="project" value="TreeGrafter"/>
</dbReference>
<sequence>MASINAEFLHLDGTKVVERIIGIGGTGIVVQQGQYALKIPRISRDTESDGVLVTNRRLTPEEGDYDERPDLIRSIEDEKAIYRRLGDHHGIVRCYNSSSIHHSIQMALMNKGDLRHYLAETRPGKRMQLSWLAEMAHTMAYIHNRRVIIADIRLDNLLLDDDLAVKFADFGESTLMPRDWNLDGSDDLGYSILTDIGQFGAVMFEIVTGQSCKFDIMQDWKEVGDLSMWPRRDSLPSTNDVWLGWIVEKCWTRGFRSANDLAAELNNQVHRLHTSEGSAGLGPGRRSSWRDNQQPNGCITERLARAYSQ</sequence>
<dbReference type="InterPro" id="IPR001245">
    <property type="entry name" value="Ser-Thr/Tyr_kinase_cat_dom"/>
</dbReference>
<proteinExistence type="predicted"/>
<name>A0A8H7AQF5_9EURO</name>
<evidence type="ECO:0000313" key="4">
    <source>
        <dbReference type="Proteomes" id="UP000606974"/>
    </source>
</evidence>
<gene>
    <name evidence="3" type="ORF">GJ744_005058</name>
</gene>
<dbReference type="Pfam" id="PF07714">
    <property type="entry name" value="PK_Tyr_Ser-Thr"/>
    <property type="match status" value="1"/>
</dbReference>
<dbReference type="PROSITE" id="PS50011">
    <property type="entry name" value="PROTEIN_KINASE_DOM"/>
    <property type="match status" value="1"/>
</dbReference>
<evidence type="ECO:0000256" key="1">
    <source>
        <dbReference type="SAM" id="MobiDB-lite"/>
    </source>
</evidence>
<dbReference type="InterPro" id="IPR011009">
    <property type="entry name" value="Kinase-like_dom_sf"/>
</dbReference>
<dbReference type="PANTHER" id="PTHR44329:SF260">
    <property type="entry name" value="PROTEIN KINASE DOMAIN-CONTAINING PROTEIN"/>
    <property type="match status" value="1"/>
</dbReference>
<protein>
    <recommendedName>
        <fullName evidence="2">Protein kinase domain-containing protein</fullName>
    </recommendedName>
</protein>
<reference evidence="3" key="1">
    <citation type="submission" date="2020-02" db="EMBL/GenBank/DDBJ databases">
        <authorList>
            <person name="Palmer J.M."/>
        </authorList>
    </citation>
    <scope>NUCLEOTIDE SEQUENCE</scope>
    <source>
        <strain evidence="3">EPUS1.4</strain>
        <tissue evidence="3">Thallus</tissue>
    </source>
</reference>
<dbReference type="SUPFAM" id="SSF56112">
    <property type="entry name" value="Protein kinase-like (PK-like)"/>
    <property type="match status" value="1"/>
</dbReference>
<dbReference type="GO" id="GO:0005524">
    <property type="term" value="F:ATP binding"/>
    <property type="evidence" value="ECO:0007669"/>
    <property type="project" value="InterPro"/>
</dbReference>